<feature type="compositionally biased region" description="Basic and acidic residues" evidence="1">
    <location>
        <begin position="471"/>
        <end position="488"/>
    </location>
</feature>
<accession>A0A1Q5U0S2</accession>
<name>A0A1Q5U0S2_9EURO</name>
<evidence type="ECO:0000256" key="1">
    <source>
        <dbReference type="SAM" id="MobiDB-lite"/>
    </source>
</evidence>
<feature type="region of interest" description="Disordered" evidence="1">
    <location>
        <begin position="239"/>
        <end position="320"/>
    </location>
</feature>
<comment type="caution">
    <text evidence="2">The sequence shown here is derived from an EMBL/GenBank/DDBJ whole genome shotgun (WGS) entry which is preliminary data.</text>
</comment>
<keyword evidence="3" id="KW-1185">Reference proteome</keyword>
<dbReference type="Proteomes" id="UP000186955">
    <property type="component" value="Unassembled WGS sequence"/>
</dbReference>
<dbReference type="AlphaFoldDB" id="A0A1Q5U0S2"/>
<feature type="compositionally biased region" description="Polar residues" evidence="1">
    <location>
        <begin position="380"/>
        <end position="393"/>
    </location>
</feature>
<organism evidence="2 3">
    <name type="scientific">Penicillium subrubescens</name>
    <dbReference type="NCBI Taxonomy" id="1316194"/>
    <lineage>
        <taxon>Eukaryota</taxon>
        <taxon>Fungi</taxon>
        <taxon>Dikarya</taxon>
        <taxon>Ascomycota</taxon>
        <taxon>Pezizomycotina</taxon>
        <taxon>Eurotiomycetes</taxon>
        <taxon>Eurotiomycetidae</taxon>
        <taxon>Eurotiales</taxon>
        <taxon>Aspergillaceae</taxon>
        <taxon>Penicillium</taxon>
    </lineage>
</organism>
<evidence type="ECO:0000313" key="3">
    <source>
        <dbReference type="Proteomes" id="UP000186955"/>
    </source>
</evidence>
<sequence>MAVLNINDREDTVDNFVEKVLNALRDDETLRCEFGIQGKVTFYDRANPSKTSLESSLEQMNIQGVRTPQRTGNTRHGRGRRGNEAAQRQKRDGAARRRNRRADQFCVHRVADEQQIPSKEIKELLQRSPDRLIARNALLRARKPDHFHYAPEQFETLVDRVADCFSAAVEHRRTTSEFLADNKVSTRARSGFPQNKAHAQDAPHLFLDRVHADTPFPPLTTFFVRCRIYFAYFGKRPSPKSTSGSLPHGVSPRDTSPLFVSESDSPGPAAEVRSEQANPSQSVHEDYQTQQLSEGSGGTSAEDSEELGHQPAFSDPHRSLEDEDMGYETTVAAEDYLQNDSPELLGGQEADIVSLRPLLDPLDLRSPVATQYESNDELTTHSQSPKQLSTPEENASEYEDPEQEDQNPIKDYSSSVYSVRRRSSIREDRDIETPCRFEEDLIRALQERERLDEDWERERLEQEYGALPSDTGRDESVHSRDRTEREAALEAVEEEVETFEHPDGEQRDSSPSDDGLYKATRLAEVVDFKFFSFERGQFRVVDHIRVEPSDTSVVERSAKKYMLEL</sequence>
<feature type="region of interest" description="Disordered" evidence="1">
    <location>
        <begin position="462"/>
        <end position="515"/>
    </location>
</feature>
<dbReference type="Pfam" id="PF12520">
    <property type="entry name" value="DUF3723"/>
    <property type="match status" value="1"/>
</dbReference>
<feature type="compositionally biased region" description="Acidic residues" evidence="1">
    <location>
        <begin position="394"/>
        <end position="405"/>
    </location>
</feature>
<dbReference type="InterPro" id="IPR022198">
    <property type="entry name" value="DUF3723"/>
</dbReference>
<evidence type="ECO:0000313" key="2">
    <source>
        <dbReference type="EMBL" id="OKP06077.1"/>
    </source>
</evidence>
<feature type="compositionally biased region" description="Polar residues" evidence="1">
    <location>
        <begin position="275"/>
        <end position="294"/>
    </location>
</feature>
<dbReference type="STRING" id="1316194.A0A1Q5U0S2"/>
<gene>
    <name evidence="2" type="ORF">PENSUB_6528</name>
</gene>
<feature type="region of interest" description="Disordered" evidence="1">
    <location>
        <begin position="360"/>
        <end position="430"/>
    </location>
</feature>
<dbReference type="EMBL" id="MNBE01000600">
    <property type="protein sequence ID" value="OKP06077.1"/>
    <property type="molecule type" value="Genomic_DNA"/>
</dbReference>
<reference evidence="2 3" key="1">
    <citation type="submission" date="2016-10" db="EMBL/GenBank/DDBJ databases">
        <title>Genome sequence of the ascomycete fungus Penicillium subrubescens.</title>
        <authorList>
            <person name="De Vries R.P."/>
            <person name="Peng M."/>
            <person name="Dilokpimol A."/>
            <person name="Hilden K."/>
            <person name="Makela M.R."/>
            <person name="Grigoriev I."/>
            <person name="Riley R."/>
            <person name="Granchi Z."/>
        </authorList>
    </citation>
    <scope>NUCLEOTIDE SEQUENCE [LARGE SCALE GENOMIC DNA]</scope>
    <source>
        <strain evidence="2 3">CBS 132785</strain>
    </source>
</reference>
<feature type="compositionally biased region" description="Basic and acidic residues" evidence="1">
    <location>
        <begin position="81"/>
        <end position="95"/>
    </location>
</feature>
<feature type="region of interest" description="Disordered" evidence="1">
    <location>
        <begin position="62"/>
        <end position="101"/>
    </location>
</feature>
<proteinExistence type="predicted"/>
<feature type="compositionally biased region" description="Basic and acidic residues" evidence="1">
    <location>
        <begin position="498"/>
        <end position="510"/>
    </location>
</feature>
<protein>
    <submittedName>
        <fullName evidence="2">Uncharacterized protein</fullName>
    </submittedName>
</protein>